<accession>U7QI99</accession>
<dbReference type="SUPFAM" id="SSF52980">
    <property type="entry name" value="Restriction endonuclease-like"/>
    <property type="match status" value="1"/>
</dbReference>
<sequence>MTIPFSSRNSSSSQSQKIGTLGEQLVQAWLKQQGWEILFHQYRCRWGEIDLIAREVKDPKVQSKLDSTVIFVEVKTRSKRNWDSDGLLAITPNKQAKLIKSAQTFLSDHPELADSPCRFDVALVRCDRSLAFNFNSDSKSMAQKPSFPTLTKGQPIEFRGYQLIIQSYIQSAFGDNS</sequence>
<protein>
    <recommendedName>
        <fullName evidence="2">UPF0102 protein M595_2389</fullName>
    </recommendedName>
</protein>
<name>U7QI99_9CYAN</name>
<dbReference type="Gene3D" id="3.40.1350.10">
    <property type="match status" value="1"/>
</dbReference>
<organism evidence="3 4">
    <name type="scientific">Lyngbya aestuarii BL J</name>
    <dbReference type="NCBI Taxonomy" id="1348334"/>
    <lineage>
        <taxon>Bacteria</taxon>
        <taxon>Bacillati</taxon>
        <taxon>Cyanobacteriota</taxon>
        <taxon>Cyanophyceae</taxon>
        <taxon>Oscillatoriophycideae</taxon>
        <taxon>Oscillatoriales</taxon>
        <taxon>Microcoleaceae</taxon>
        <taxon>Lyngbya</taxon>
    </lineage>
</organism>
<dbReference type="InterPro" id="IPR003509">
    <property type="entry name" value="UPF0102_YraN-like"/>
</dbReference>
<evidence type="ECO:0000313" key="4">
    <source>
        <dbReference type="Proteomes" id="UP000017127"/>
    </source>
</evidence>
<comment type="similarity">
    <text evidence="1 2">Belongs to the UPF0102 family.</text>
</comment>
<evidence type="ECO:0000256" key="1">
    <source>
        <dbReference type="ARBA" id="ARBA00006738"/>
    </source>
</evidence>
<dbReference type="InterPro" id="IPR011335">
    <property type="entry name" value="Restrct_endonuc-II-like"/>
</dbReference>
<evidence type="ECO:0000256" key="2">
    <source>
        <dbReference type="HAMAP-Rule" id="MF_00048"/>
    </source>
</evidence>
<dbReference type="EMBL" id="AUZM01000019">
    <property type="protein sequence ID" value="ERT07694.1"/>
    <property type="molecule type" value="Genomic_DNA"/>
</dbReference>
<dbReference type="CDD" id="cd20736">
    <property type="entry name" value="PoNe_Nuclease"/>
    <property type="match status" value="1"/>
</dbReference>
<reference evidence="3 4" key="1">
    <citation type="journal article" date="2013" name="Front. Microbiol.">
        <title>Comparative genomic analyses of the cyanobacterium, Lyngbya aestuarii BL J, a powerful hydrogen producer.</title>
        <authorList>
            <person name="Kothari A."/>
            <person name="Vaughn M."/>
            <person name="Garcia-Pichel F."/>
        </authorList>
    </citation>
    <scope>NUCLEOTIDE SEQUENCE [LARGE SCALE GENOMIC DNA]</scope>
    <source>
        <strain evidence="3 4">BL J</strain>
    </source>
</reference>
<dbReference type="HAMAP" id="MF_00048">
    <property type="entry name" value="UPF0102"/>
    <property type="match status" value="1"/>
</dbReference>
<evidence type="ECO:0000313" key="3">
    <source>
        <dbReference type="EMBL" id="ERT07694.1"/>
    </source>
</evidence>
<dbReference type="PANTHER" id="PTHR34039">
    <property type="entry name" value="UPF0102 PROTEIN YRAN"/>
    <property type="match status" value="1"/>
</dbReference>
<dbReference type="RefSeq" id="WP_023066172.1">
    <property type="nucleotide sequence ID" value="NZ_AUZM01000019.1"/>
</dbReference>
<dbReference type="GO" id="GO:0003676">
    <property type="term" value="F:nucleic acid binding"/>
    <property type="evidence" value="ECO:0007669"/>
    <property type="project" value="InterPro"/>
</dbReference>
<gene>
    <name evidence="3" type="ORF">M595_2389</name>
</gene>
<dbReference type="PANTHER" id="PTHR34039:SF1">
    <property type="entry name" value="UPF0102 PROTEIN YRAN"/>
    <property type="match status" value="1"/>
</dbReference>
<dbReference type="NCBIfam" id="TIGR00252">
    <property type="entry name" value="YraN family protein"/>
    <property type="match status" value="1"/>
</dbReference>
<dbReference type="Proteomes" id="UP000017127">
    <property type="component" value="Unassembled WGS sequence"/>
</dbReference>
<dbReference type="OrthoDB" id="9802516at2"/>
<dbReference type="AlphaFoldDB" id="U7QI99"/>
<dbReference type="Pfam" id="PF02021">
    <property type="entry name" value="UPF0102"/>
    <property type="match status" value="1"/>
</dbReference>
<proteinExistence type="inferred from homology"/>
<dbReference type="InterPro" id="IPR011856">
    <property type="entry name" value="tRNA_endonuc-like_dom_sf"/>
</dbReference>
<keyword evidence="4" id="KW-1185">Reference proteome</keyword>
<comment type="caution">
    <text evidence="3">The sequence shown here is derived from an EMBL/GenBank/DDBJ whole genome shotgun (WGS) entry which is preliminary data.</text>
</comment>